<keyword evidence="4 7" id="KW-0812">Transmembrane</keyword>
<evidence type="ECO:0000313" key="10">
    <source>
        <dbReference type="Proteomes" id="UP000051373"/>
    </source>
</evidence>
<evidence type="ECO:0000256" key="6">
    <source>
        <dbReference type="ARBA" id="ARBA00023136"/>
    </source>
</evidence>
<evidence type="ECO:0000256" key="5">
    <source>
        <dbReference type="ARBA" id="ARBA00022989"/>
    </source>
</evidence>
<feature type="transmembrane region" description="Helical" evidence="7">
    <location>
        <begin position="76"/>
        <end position="99"/>
    </location>
</feature>
<dbReference type="PATRIC" id="fig|1703779.3.peg.185"/>
<dbReference type="SUPFAM" id="SSF161098">
    <property type="entry name" value="MetI-like"/>
    <property type="match status" value="1"/>
</dbReference>
<evidence type="ECO:0000256" key="7">
    <source>
        <dbReference type="RuleBase" id="RU363032"/>
    </source>
</evidence>
<organism evidence="9 10">
    <name type="scientific">candidate division WOR_3 bacterium SM23_42</name>
    <dbReference type="NCBI Taxonomy" id="1703779"/>
    <lineage>
        <taxon>Bacteria</taxon>
        <taxon>Bacteria division WOR-3</taxon>
    </lineage>
</organism>
<dbReference type="AlphaFoldDB" id="A0A0S8FXU6"/>
<dbReference type="PROSITE" id="PS50928">
    <property type="entry name" value="ABC_TM1"/>
    <property type="match status" value="1"/>
</dbReference>
<name>A0A0S8FXU6_UNCW3</name>
<feature type="transmembrane region" description="Helical" evidence="7">
    <location>
        <begin position="197"/>
        <end position="221"/>
    </location>
</feature>
<comment type="subcellular location">
    <subcellularLocation>
        <location evidence="1 7">Cell membrane</location>
        <topology evidence="1 7">Multi-pass membrane protein</topology>
    </subcellularLocation>
</comment>
<keyword evidence="6 7" id="KW-0472">Membrane</keyword>
<dbReference type="PANTHER" id="PTHR30151">
    <property type="entry name" value="ALKANE SULFONATE ABC TRANSPORTER-RELATED, MEMBRANE SUBUNIT"/>
    <property type="match status" value="1"/>
</dbReference>
<comment type="caution">
    <text evidence="9">The sequence shown here is derived from an EMBL/GenBank/DDBJ whole genome shotgun (WGS) entry which is preliminary data.</text>
</comment>
<keyword evidence="2 7" id="KW-0813">Transport</keyword>
<feature type="transmembrane region" description="Helical" evidence="7">
    <location>
        <begin position="249"/>
        <end position="272"/>
    </location>
</feature>
<evidence type="ECO:0000256" key="1">
    <source>
        <dbReference type="ARBA" id="ARBA00004651"/>
    </source>
</evidence>
<evidence type="ECO:0000256" key="3">
    <source>
        <dbReference type="ARBA" id="ARBA00022475"/>
    </source>
</evidence>
<dbReference type="EMBL" id="LJUJ01000001">
    <property type="protein sequence ID" value="KPK64715.1"/>
    <property type="molecule type" value="Genomic_DNA"/>
</dbReference>
<dbReference type="Proteomes" id="UP000051373">
    <property type="component" value="Unassembled WGS sequence"/>
</dbReference>
<feature type="transmembrane region" description="Helical" evidence="7">
    <location>
        <begin position="12"/>
        <end position="32"/>
    </location>
</feature>
<keyword evidence="3" id="KW-1003">Cell membrane</keyword>
<dbReference type="Pfam" id="PF00528">
    <property type="entry name" value="BPD_transp_1"/>
    <property type="match status" value="1"/>
</dbReference>
<dbReference type="InterPro" id="IPR000515">
    <property type="entry name" value="MetI-like"/>
</dbReference>
<evidence type="ECO:0000256" key="2">
    <source>
        <dbReference type="ARBA" id="ARBA00022448"/>
    </source>
</evidence>
<evidence type="ECO:0000256" key="4">
    <source>
        <dbReference type="ARBA" id="ARBA00022692"/>
    </source>
</evidence>
<feature type="domain" description="ABC transmembrane type-1" evidence="8">
    <location>
        <begin position="69"/>
        <end position="272"/>
    </location>
</feature>
<sequence>MNLNWRSGIKLTNTIVLALIIPIIIVVIWEFFAVRLDNPALLPKVEAVIDRLAHPFTDLLNTGSYLRHIVISASRVILGFILAMLIGIPLGLLVGRYVLVHRLFSPIIEILRPLCPIAWIPFALVIFKTYTVAEIFGVRYTTSIFGHIQLGMLFVIFYGGFFPVFLNTVHGVKSVKNILIESALLLGADKNQLFRKVIVPSALPAILTGLRIGLGVSWMVIIAAEMLPGSDAGIGYLIMFSYELAEMDILIAGMMLIGAVGAMLSYVVKLIADQTSFWQAKER</sequence>
<proteinExistence type="inferred from homology"/>
<dbReference type="Gene3D" id="1.10.3720.10">
    <property type="entry name" value="MetI-like"/>
    <property type="match status" value="1"/>
</dbReference>
<comment type="similarity">
    <text evidence="7">Belongs to the binding-protein-dependent transport system permease family.</text>
</comment>
<protein>
    <recommendedName>
        <fullName evidence="8">ABC transmembrane type-1 domain-containing protein</fullName>
    </recommendedName>
</protein>
<dbReference type="InterPro" id="IPR035906">
    <property type="entry name" value="MetI-like_sf"/>
</dbReference>
<dbReference type="CDD" id="cd06261">
    <property type="entry name" value="TM_PBP2"/>
    <property type="match status" value="1"/>
</dbReference>
<feature type="transmembrane region" description="Helical" evidence="7">
    <location>
        <begin position="144"/>
        <end position="166"/>
    </location>
</feature>
<accession>A0A0S8FXU6</accession>
<evidence type="ECO:0000259" key="8">
    <source>
        <dbReference type="PROSITE" id="PS50928"/>
    </source>
</evidence>
<dbReference type="STRING" id="1703779.AMJ83_00540"/>
<feature type="transmembrane region" description="Helical" evidence="7">
    <location>
        <begin position="111"/>
        <end position="132"/>
    </location>
</feature>
<dbReference type="PANTHER" id="PTHR30151:SF0">
    <property type="entry name" value="ABC TRANSPORTER PERMEASE PROTEIN MJ0413-RELATED"/>
    <property type="match status" value="1"/>
</dbReference>
<evidence type="ECO:0000313" key="9">
    <source>
        <dbReference type="EMBL" id="KPK64715.1"/>
    </source>
</evidence>
<dbReference type="GO" id="GO:0055085">
    <property type="term" value="P:transmembrane transport"/>
    <property type="evidence" value="ECO:0007669"/>
    <property type="project" value="InterPro"/>
</dbReference>
<gene>
    <name evidence="9" type="ORF">AMJ83_00540</name>
</gene>
<keyword evidence="5 7" id="KW-1133">Transmembrane helix</keyword>
<reference evidence="9 10" key="1">
    <citation type="journal article" date="2015" name="Microbiome">
        <title>Genomic resolution of linkages in carbon, nitrogen, and sulfur cycling among widespread estuary sediment bacteria.</title>
        <authorList>
            <person name="Baker B.J."/>
            <person name="Lazar C.S."/>
            <person name="Teske A.P."/>
            <person name="Dick G.J."/>
        </authorList>
    </citation>
    <scope>NUCLEOTIDE SEQUENCE [LARGE SCALE GENOMIC DNA]</scope>
    <source>
        <strain evidence="9">SM23_42</strain>
    </source>
</reference>
<dbReference type="GO" id="GO:0005886">
    <property type="term" value="C:plasma membrane"/>
    <property type="evidence" value="ECO:0007669"/>
    <property type="project" value="UniProtKB-SubCell"/>
</dbReference>